<proteinExistence type="inferred from homology"/>
<keyword evidence="11" id="KW-1185">Reference proteome</keyword>
<evidence type="ECO:0000256" key="7">
    <source>
        <dbReference type="ARBA" id="ARBA00023055"/>
    </source>
</evidence>
<dbReference type="SUPFAM" id="SSF81296">
    <property type="entry name" value="E set domains"/>
    <property type="match status" value="1"/>
</dbReference>
<accession>A0A238FAM8</accession>
<dbReference type="InterPro" id="IPR036846">
    <property type="entry name" value="GM2-AP_sf"/>
</dbReference>
<evidence type="ECO:0000313" key="10">
    <source>
        <dbReference type="EMBL" id="SCV70227.1"/>
    </source>
</evidence>
<dbReference type="InterPro" id="IPR033917">
    <property type="entry name" value="ML_PG-PI_TP"/>
</dbReference>
<dbReference type="Proteomes" id="UP000198372">
    <property type="component" value="Unassembled WGS sequence"/>
</dbReference>
<dbReference type="EMBL" id="FMSP01000005">
    <property type="protein sequence ID" value="SCV70227.1"/>
    <property type="molecule type" value="Genomic_DNA"/>
</dbReference>
<feature type="signal peptide" evidence="8">
    <location>
        <begin position="1"/>
        <end position="19"/>
    </location>
</feature>
<dbReference type="AlphaFoldDB" id="A0A238FAM8"/>
<dbReference type="PANTHER" id="PTHR11306:SF0">
    <property type="entry name" value="PHOSPHATIDYLGLYCEROL_PHOSPHATIDYLINOSITOL TRANSFER PROTEIN"/>
    <property type="match status" value="1"/>
</dbReference>
<dbReference type="InterPro" id="IPR003172">
    <property type="entry name" value="ML_dom"/>
</dbReference>
<evidence type="ECO:0000259" key="9">
    <source>
        <dbReference type="SMART" id="SM00737"/>
    </source>
</evidence>
<keyword evidence="5" id="KW-0813">Transport</keyword>
<evidence type="ECO:0000256" key="6">
    <source>
        <dbReference type="ARBA" id="ARBA00022729"/>
    </source>
</evidence>
<comment type="similarity">
    <text evidence="2">Belongs to the NPC2 family.</text>
</comment>
<dbReference type="GO" id="GO:0032366">
    <property type="term" value="P:intracellular sterol transport"/>
    <property type="evidence" value="ECO:0007669"/>
    <property type="project" value="InterPro"/>
</dbReference>
<comment type="function">
    <text evidence="1">Catalyzes the intermembrane transfer of phosphatidylglycerol and phosphatidylinositol.</text>
</comment>
<dbReference type="OrthoDB" id="6409159at2759"/>
<dbReference type="CDD" id="cd00917">
    <property type="entry name" value="PG-PI_TP"/>
    <property type="match status" value="1"/>
</dbReference>
<dbReference type="InterPro" id="IPR014756">
    <property type="entry name" value="Ig_E-set"/>
</dbReference>
<reference evidence="11" key="1">
    <citation type="submission" date="2016-09" db="EMBL/GenBank/DDBJ databases">
        <authorList>
            <person name="Jeantristanb JTB J.-T."/>
            <person name="Ricardo R."/>
        </authorList>
    </citation>
    <scope>NUCLEOTIDE SEQUENCE [LARGE SCALE GENOMIC DNA]</scope>
</reference>
<dbReference type="SMART" id="SM00737">
    <property type="entry name" value="ML"/>
    <property type="match status" value="1"/>
</dbReference>
<evidence type="ECO:0000256" key="1">
    <source>
        <dbReference type="ARBA" id="ARBA00002053"/>
    </source>
</evidence>
<sequence length="193" mass="21137">MRFSIVSAVVLTTFSGMVASLPAQDRDMVVQREALAALDWAAGAVSRFGDDTPVHTTTQWNWTDCGSPDDAIEIESIAISPDPPVPGKDLTIYASGKVKTLITHGSYANVVVKLGLIKLLSKRFDVCDELDNANLTLQCPIDPDTYKIKQTVALPAEIPRAKFVVHSEVFTQEHEPAACVDLWINFLLPDRTQ</sequence>
<feature type="chain" id="PRO_5012556899" description="Phosphatidylglycerol/phosphatidylinositol transfer protein" evidence="8">
    <location>
        <begin position="20"/>
        <end position="193"/>
    </location>
</feature>
<evidence type="ECO:0000256" key="8">
    <source>
        <dbReference type="SAM" id="SignalP"/>
    </source>
</evidence>
<gene>
    <name evidence="10" type="ORF">BQ2448_1621</name>
</gene>
<dbReference type="STRING" id="269621.A0A238FAM8"/>
<evidence type="ECO:0000256" key="2">
    <source>
        <dbReference type="ARBA" id="ARBA00006370"/>
    </source>
</evidence>
<dbReference type="Pfam" id="PF02221">
    <property type="entry name" value="E1_DerP2_DerF2"/>
    <property type="match status" value="1"/>
</dbReference>
<dbReference type="PANTHER" id="PTHR11306">
    <property type="entry name" value="NIEMANN PICK TYPE C2 PROTEIN NPC2-RELATED"/>
    <property type="match status" value="1"/>
</dbReference>
<organism evidence="10 11">
    <name type="scientific">Microbotryum intermedium</name>
    <dbReference type="NCBI Taxonomy" id="269621"/>
    <lineage>
        <taxon>Eukaryota</taxon>
        <taxon>Fungi</taxon>
        <taxon>Dikarya</taxon>
        <taxon>Basidiomycota</taxon>
        <taxon>Pucciniomycotina</taxon>
        <taxon>Microbotryomycetes</taxon>
        <taxon>Microbotryales</taxon>
        <taxon>Microbotryaceae</taxon>
        <taxon>Microbotryum</taxon>
    </lineage>
</organism>
<feature type="domain" description="MD-2-related lipid-recognition" evidence="9">
    <location>
        <begin position="62"/>
        <end position="184"/>
    </location>
</feature>
<evidence type="ECO:0000256" key="5">
    <source>
        <dbReference type="ARBA" id="ARBA00022448"/>
    </source>
</evidence>
<evidence type="ECO:0000313" key="11">
    <source>
        <dbReference type="Proteomes" id="UP000198372"/>
    </source>
</evidence>
<dbReference type="InterPro" id="IPR039670">
    <property type="entry name" value="NPC2-like"/>
</dbReference>
<evidence type="ECO:0000256" key="3">
    <source>
        <dbReference type="ARBA" id="ARBA00011245"/>
    </source>
</evidence>
<dbReference type="Gene3D" id="2.70.220.10">
    <property type="entry name" value="Ganglioside GM2 activator"/>
    <property type="match status" value="2"/>
</dbReference>
<name>A0A238FAM8_9BASI</name>
<evidence type="ECO:0000256" key="4">
    <source>
        <dbReference type="ARBA" id="ARBA00016056"/>
    </source>
</evidence>
<protein>
    <recommendedName>
        <fullName evidence="4">Phosphatidylglycerol/phosphatidylinositol transfer protein</fullName>
    </recommendedName>
</protein>
<comment type="subunit">
    <text evidence="3">Monomer.</text>
</comment>
<keyword evidence="6 8" id="KW-0732">Signal</keyword>
<dbReference type="GO" id="GO:0032934">
    <property type="term" value="F:sterol binding"/>
    <property type="evidence" value="ECO:0007669"/>
    <property type="project" value="InterPro"/>
</dbReference>
<keyword evidence="7" id="KW-0445">Lipid transport</keyword>